<keyword evidence="3" id="KW-1185">Reference proteome</keyword>
<feature type="coiled-coil region" evidence="1">
    <location>
        <begin position="8"/>
        <end position="59"/>
    </location>
</feature>
<dbReference type="Proteomes" id="UP000219546">
    <property type="component" value="Unassembled WGS sequence"/>
</dbReference>
<evidence type="ECO:0000256" key="1">
    <source>
        <dbReference type="SAM" id="Coils"/>
    </source>
</evidence>
<dbReference type="EMBL" id="OAOP01000005">
    <property type="protein sequence ID" value="SNX71784.1"/>
    <property type="molecule type" value="Genomic_DNA"/>
</dbReference>
<proteinExistence type="predicted"/>
<name>A0A285CW67_9BACI</name>
<keyword evidence="1" id="KW-0175">Coiled coil</keyword>
<gene>
    <name evidence="2" type="ORF">SAMN05877753_105375</name>
</gene>
<reference evidence="2 3" key="1">
    <citation type="submission" date="2017-08" db="EMBL/GenBank/DDBJ databases">
        <authorList>
            <person name="de Groot N.N."/>
        </authorList>
    </citation>
    <scope>NUCLEOTIDE SEQUENCE [LARGE SCALE GENOMIC DNA]</scope>
    <source>
        <strain evidence="2 3">JC228</strain>
    </source>
</reference>
<evidence type="ECO:0000313" key="3">
    <source>
        <dbReference type="Proteomes" id="UP000219546"/>
    </source>
</evidence>
<dbReference type="AlphaFoldDB" id="A0A285CW67"/>
<accession>A0A285CW67</accession>
<protein>
    <submittedName>
        <fullName evidence="2">Uncharacterized protein</fullName>
    </submittedName>
</protein>
<sequence>MIAMNEAIKEIEKDRDYHQRQLEENKKKIEQYKDSIRILEECNEKEERLLNQYNAVLEKLKA</sequence>
<evidence type="ECO:0000313" key="2">
    <source>
        <dbReference type="EMBL" id="SNX71784.1"/>
    </source>
</evidence>
<organism evidence="2 3">
    <name type="scientific">Bacillus oleivorans</name>
    <dbReference type="NCBI Taxonomy" id="1448271"/>
    <lineage>
        <taxon>Bacteria</taxon>
        <taxon>Bacillati</taxon>
        <taxon>Bacillota</taxon>
        <taxon>Bacilli</taxon>
        <taxon>Bacillales</taxon>
        <taxon>Bacillaceae</taxon>
        <taxon>Bacillus</taxon>
    </lineage>
</organism>